<comment type="caution">
    <text evidence="11">The sequence shown here is derived from an EMBL/GenBank/DDBJ whole genome shotgun (WGS) entry which is preliminary data.</text>
</comment>
<organism evidence="11">
    <name type="scientific">Thiolapillus brandeum</name>
    <dbReference type="NCBI Taxonomy" id="1076588"/>
    <lineage>
        <taxon>Bacteria</taxon>
        <taxon>Pseudomonadati</taxon>
        <taxon>Pseudomonadota</taxon>
        <taxon>Gammaproteobacteria</taxon>
        <taxon>Chromatiales</taxon>
        <taxon>Sedimenticolaceae</taxon>
        <taxon>Thiolapillus</taxon>
    </lineage>
</organism>
<dbReference type="PRINTS" id="PR00953">
    <property type="entry name" value="TYPE3IMRPROT"/>
</dbReference>
<dbReference type="EMBL" id="DRLF01000277">
    <property type="protein sequence ID" value="HEC06761.1"/>
    <property type="molecule type" value="Genomic_DNA"/>
</dbReference>
<keyword evidence="7 10" id="KW-0472">Membrane</keyword>
<comment type="subcellular location">
    <subcellularLocation>
        <location evidence="10">Cell membrane</location>
        <topology evidence="10">Multi-pass membrane protein</topology>
    </subcellularLocation>
    <subcellularLocation>
        <location evidence="10">Bacterial flagellum basal body</location>
    </subcellularLocation>
</comment>
<feature type="transmembrane region" description="Helical" evidence="10">
    <location>
        <begin position="119"/>
        <end position="140"/>
    </location>
</feature>
<protein>
    <recommendedName>
        <fullName evidence="3 9">Flagellar biosynthetic protein FliR</fullName>
    </recommendedName>
</protein>
<proteinExistence type="inferred from homology"/>
<dbReference type="InterPro" id="IPR006303">
    <property type="entry name" value="FliR"/>
</dbReference>
<feature type="transmembrane region" description="Helical" evidence="10">
    <location>
        <begin position="12"/>
        <end position="32"/>
    </location>
</feature>
<evidence type="ECO:0000256" key="1">
    <source>
        <dbReference type="ARBA" id="ARBA00002578"/>
    </source>
</evidence>
<dbReference type="InterPro" id="IPR002010">
    <property type="entry name" value="T3SS_IM_R"/>
</dbReference>
<evidence type="ECO:0000256" key="4">
    <source>
        <dbReference type="ARBA" id="ARBA00022475"/>
    </source>
</evidence>
<dbReference type="Pfam" id="PF01311">
    <property type="entry name" value="Bac_export_1"/>
    <property type="match status" value="1"/>
</dbReference>
<feature type="transmembrane region" description="Helical" evidence="10">
    <location>
        <begin position="213"/>
        <end position="233"/>
    </location>
</feature>
<keyword evidence="4 10" id="KW-1003">Cell membrane</keyword>
<name>A0A831RTG0_9GAMM</name>
<feature type="transmembrane region" description="Helical" evidence="10">
    <location>
        <begin position="178"/>
        <end position="201"/>
    </location>
</feature>
<reference evidence="11" key="1">
    <citation type="journal article" date="2020" name="mSystems">
        <title>Genome- and Community-Level Interaction Insights into Carbon Utilization and Element Cycling Functions of Hydrothermarchaeota in Hydrothermal Sediment.</title>
        <authorList>
            <person name="Zhou Z."/>
            <person name="Liu Y."/>
            <person name="Xu W."/>
            <person name="Pan J."/>
            <person name="Luo Z.H."/>
            <person name="Li M."/>
        </authorList>
    </citation>
    <scope>NUCLEOTIDE SEQUENCE [LARGE SCALE GENOMIC DNA]</scope>
    <source>
        <strain evidence="11">HyVt-458</strain>
    </source>
</reference>
<dbReference type="GO" id="GO:0044780">
    <property type="term" value="P:bacterial-type flagellum assembly"/>
    <property type="evidence" value="ECO:0007669"/>
    <property type="project" value="UniProtKB-UniRule"/>
</dbReference>
<feature type="transmembrane region" description="Helical" evidence="10">
    <location>
        <begin position="75"/>
        <end position="98"/>
    </location>
</feature>
<keyword evidence="5 10" id="KW-0812">Transmembrane</keyword>
<evidence type="ECO:0000256" key="3">
    <source>
        <dbReference type="ARBA" id="ARBA00021717"/>
    </source>
</evidence>
<dbReference type="AlphaFoldDB" id="A0A831RTG0"/>
<keyword evidence="11" id="KW-0282">Flagellum</keyword>
<comment type="similarity">
    <text evidence="2 10">Belongs to the FliR/MopE/SpaR family.</text>
</comment>
<gene>
    <name evidence="11" type="primary">fliR</name>
    <name evidence="11" type="ORF">ENJ12_07915</name>
</gene>
<dbReference type="PANTHER" id="PTHR30065">
    <property type="entry name" value="FLAGELLAR BIOSYNTHETIC PROTEIN FLIR"/>
    <property type="match status" value="1"/>
</dbReference>
<keyword evidence="8 10" id="KW-0975">Bacterial flagellum</keyword>
<dbReference type="Proteomes" id="UP000886339">
    <property type="component" value="Unassembled WGS sequence"/>
</dbReference>
<evidence type="ECO:0000256" key="5">
    <source>
        <dbReference type="ARBA" id="ARBA00022692"/>
    </source>
</evidence>
<feature type="transmembrane region" description="Helical" evidence="10">
    <location>
        <begin position="44"/>
        <end position="63"/>
    </location>
</feature>
<evidence type="ECO:0000256" key="10">
    <source>
        <dbReference type="RuleBase" id="RU362071"/>
    </source>
</evidence>
<dbReference type="PANTHER" id="PTHR30065:SF8">
    <property type="entry name" value="FLAGELLAR BIOSYNTHETIC PROTEIN FLIR"/>
    <property type="match status" value="1"/>
</dbReference>
<evidence type="ECO:0000256" key="2">
    <source>
        <dbReference type="ARBA" id="ARBA00009772"/>
    </source>
</evidence>
<dbReference type="NCBIfam" id="TIGR01400">
    <property type="entry name" value="fliR"/>
    <property type="match status" value="1"/>
</dbReference>
<comment type="function">
    <text evidence="1 10">Role in flagellar biosynthesis.</text>
</comment>
<keyword evidence="11" id="KW-0966">Cell projection</keyword>
<sequence>MQFTGTELMGWVGGMLWPFIRIGAMMVAAPVFSASSLPVRIRVLLALLIAWLLLPVLPAPPVVDLISADAFLISIYQVLIGVAMGFILQMVFAVFVIAGQSIAMGMGLGFASVVDPQNGVQVPVISQSLLIMITLIFLALDGHLMFLELMAESFRLLPVGVIHPDPGQLWELVIWGGYMFAGGLLVAIPVVAGLLLVNIAFGVASRAAPQLNIFAVGFPVMIMTGFVLIIQVLPSLTSHFSKILFDAVALIQQLLVV</sequence>
<accession>A0A831RTG0</accession>
<keyword evidence="11" id="KW-0969">Cilium</keyword>
<dbReference type="GO" id="GO:0005886">
    <property type="term" value="C:plasma membrane"/>
    <property type="evidence" value="ECO:0007669"/>
    <property type="project" value="UniProtKB-SubCell"/>
</dbReference>
<keyword evidence="6 10" id="KW-1133">Transmembrane helix</keyword>
<dbReference type="GO" id="GO:0006605">
    <property type="term" value="P:protein targeting"/>
    <property type="evidence" value="ECO:0007669"/>
    <property type="project" value="UniProtKB-UniRule"/>
</dbReference>
<dbReference type="GO" id="GO:0009425">
    <property type="term" value="C:bacterial-type flagellum basal body"/>
    <property type="evidence" value="ECO:0007669"/>
    <property type="project" value="UniProtKB-SubCell"/>
</dbReference>
<evidence type="ECO:0000256" key="7">
    <source>
        <dbReference type="ARBA" id="ARBA00023136"/>
    </source>
</evidence>
<evidence type="ECO:0000256" key="9">
    <source>
        <dbReference type="NCBIfam" id="TIGR01400"/>
    </source>
</evidence>
<evidence type="ECO:0000256" key="8">
    <source>
        <dbReference type="ARBA" id="ARBA00023143"/>
    </source>
</evidence>
<evidence type="ECO:0000256" key="6">
    <source>
        <dbReference type="ARBA" id="ARBA00022989"/>
    </source>
</evidence>
<evidence type="ECO:0000313" key="11">
    <source>
        <dbReference type="EMBL" id="HEC06761.1"/>
    </source>
</evidence>